<name>A0AA86QAX5_9EUKA</name>
<accession>A0AA86QAX5</accession>
<reference evidence="3 4" key="2">
    <citation type="submission" date="2024-07" db="EMBL/GenBank/DDBJ databases">
        <authorList>
            <person name="Akdeniz Z."/>
        </authorList>
    </citation>
    <scope>NUCLEOTIDE SEQUENCE [LARGE SCALE GENOMIC DNA]</scope>
</reference>
<evidence type="ECO:0000256" key="1">
    <source>
        <dbReference type="SAM" id="Coils"/>
    </source>
</evidence>
<gene>
    <name evidence="2" type="ORF">HINF_LOCUS43281</name>
    <name evidence="3" type="ORF">HINF_LOCUS5468</name>
</gene>
<comment type="caution">
    <text evidence="2">The sequence shown here is derived from an EMBL/GenBank/DDBJ whole genome shotgun (WGS) entry which is preliminary data.</text>
</comment>
<organism evidence="2">
    <name type="scientific">Hexamita inflata</name>
    <dbReference type="NCBI Taxonomy" id="28002"/>
    <lineage>
        <taxon>Eukaryota</taxon>
        <taxon>Metamonada</taxon>
        <taxon>Diplomonadida</taxon>
        <taxon>Hexamitidae</taxon>
        <taxon>Hexamitinae</taxon>
        <taxon>Hexamita</taxon>
    </lineage>
</organism>
<reference evidence="2" key="1">
    <citation type="submission" date="2023-06" db="EMBL/GenBank/DDBJ databases">
        <authorList>
            <person name="Kurt Z."/>
        </authorList>
    </citation>
    <scope>NUCLEOTIDE SEQUENCE</scope>
</reference>
<dbReference type="AlphaFoldDB" id="A0AA86QAX5"/>
<keyword evidence="4" id="KW-1185">Reference proteome</keyword>
<keyword evidence="1" id="KW-0175">Coiled coil</keyword>
<feature type="coiled-coil region" evidence="1">
    <location>
        <begin position="195"/>
        <end position="222"/>
    </location>
</feature>
<proteinExistence type="predicted"/>
<evidence type="ECO:0000313" key="3">
    <source>
        <dbReference type="EMBL" id="CAL5979321.1"/>
    </source>
</evidence>
<dbReference type="EMBL" id="CAXDID020000010">
    <property type="protein sequence ID" value="CAL5979321.1"/>
    <property type="molecule type" value="Genomic_DNA"/>
</dbReference>
<dbReference type="EMBL" id="CATOUU010000865">
    <property type="protein sequence ID" value="CAI9955636.1"/>
    <property type="molecule type" value="Genomic_DNA"/>
</dbReference>
<evidence type="ECO:0000313" key="2">
    <source>
        <dbReference type="EMBL" id="CAI9955636.1"/>
    </source>
</evidence>
<protein>
    <submittedName>
        <fullName evidence="3">Hypothetical_protein</fullName>
    </submittedName>
</protein>
<evidence type="ECO:0000313" key="4">
    <source>
        <dbReference type="Proteomes" id="UP001642409"/>
    </source>
</evidence>
<sequence>MSHFCLKPTILDQLKKQLSDLEANLKPLRLQSLLTIDLLQQDQQEPIVQLELDKLKDFRETQALLDHNQQHKNFNNQQKQAFDNLVVVFKDIQQLQQKLKNISSFISDEIEAVQFDFQPQNNTQIQRSSQQQITDLSVNQLKQEIIQLKEIIRLGNLDYKPKLVTSSPLQCEVEVIHIESFAPIVDSIQLSDPKIINLQKLLELEKRKNAILREENTNLKVKNGNNEKFIENKIREILKEK</sequence>
<dbReference type="Proteomes" id="UP001642409">
    <property type="component" value="Unassembled WGS sequence"/>
</dbReference>